<evidence type="ECO:0000256" key="10">
    <source>
        <dbReference type="ARBA" id="ARBA00023002"/>
    </source>
</evidence>
<keyword evidence="11" id="KW-0472">Membrane</keyword>
<dbReference type="SUPFAM" id="SSF51905">
    <property type="entry name" value="FAD/NAD(P)-binding domain"/>
    <property type="match status" value="1"/>
</dbReference>
<evidence type="ECO:0000256" key="2">
    <source>
        <dbReference type="ARBA" id="ARBA00003842"/>
    </source>
</evidence>
<evidence type="ECO:0000313" key="16">
    <source>
        <dbReference type="EMBL" id="KAK9425317.1"/>
    </source>
</evidence>
<dbReference type="PANTHER" id="PTHR46056:SF12">
    <property type="entry name" value="LONG-CHAIN-ALCOHOL OXIDASE"/>
    <property type="match status" value="1"/>
</dbReference>
<proteinExistence type="inferred from homology"/>
<evidence type="ECO:0000256" key="4">
    <source>
        <dbReference type="ARBA" id="ARBA00010790"/>
    </source>
</evidence>
<keyword evidence="7" id="KW-0812">Transmembrane</keyword>
<dbReference type="PIRSF" id="PIRSF028937">
    <property type="entry name" value="Lg_Ch_AO"/>
    <property type="match status" value="1"/>
</dbReference>
<feature type="domain" description="Glucose-methanol-choline oxidoreductase N-terminal" evidence="13">
    <location>
        <begin position="274"/>
        <end position="501"/>
    </location>
</feature>
<dbReference type="EMBL" id="JARVKF010000020">
    <property type="protein sequence ID" value="KAK9425317.1"/>
    <property type="molecule type" value="Genomic_DNA"/>
</dbReference>
<evidence type="ECO:0000256" key="11">
    <source>
        <dbReference type="ARBA" id="ARBA00023136"/>
    </source>
</evidence>
<dbReference type="InterPro" id="IPR036188">
    <property type="entry name" value="FAD/NAD-bd_sf"/>
</dbReference>
<evidence type="ECO:0000259" key="13">
    <source>
        <dbReference type="Pfam" id="PF00732"/>
    </source>
</evidence>
<reference evidence="16 17" key="1">
    <citation type="journal article" date="2024" name="J. Plant Pathol.">
        <title>Sequence and assembly of the genome of Seiridium unicorne, isolate CBS 538.82, causal agent of cypress canker disease.</title>
        <authorList>
            <person name="Scali E."/>
            <person name="Rocca G.D."/>
            <person name="Danti R."/>
            <person name="Garbelotto M."/>
            <person name="Barberini S."/>
            <person name="Baroncelli R."/>
            <person name="Emiliani G."/>
        </authorList>
    </citation>
    <scope>NUCLEOTIDE SEQUENCE [LARGE SCALE GENOMIC DNA]</scope>
    <source>
        <strain evidence="16 17">BM-138-508</strain>
    </source>
</reference>
<dbReference type="EC" id="1.1.3.20" evidence="5 12"/>
<evidence type="ECO:0000256" key="6">
    <source>
        <dbReference type="ARBA" id="ARBA00022630"/>
    </source>
</evidence>
<dbReference type="Pfam" id="PF05199">
    <property type="entry name" value="GMC_oxred_C"/>
    <property type="match status" value="1"/>
</dbReference>
<dbReference type="InterPro" id="IPR012400">
    <property type="entry name" value="Long_Oxdase"/>
</dbReference>
<evidence type="ECO:0000313" key="17">
    <source>
        <dbReference type="Proteomes" id="UP001408356"/>
    </source>
</evidence>
<name>A0ABR2VEH1_9PEZI</name>
<evidence type="ECO:0000256" key="1">
    <source>
        <dbReference type="ARBA" id="ARBA00000920"/>
    </source>
</evidence>
<keyword evidence="17" id="KW-1185">Reference proteome</keyword>
<evidence type="ECO:0000256" key="12">
    <source>
        <dbReference type="PIRNR" id="PIRNR028937"/>
    </source>
</evidence>
<feature type="domain" description="FAD-dependent oxidoreductase 2 FAD-binding" evidence="14">
    <location>
        <begin position="225"/>
        <end position="257"/>
    </location>
</feature>
<evidence type="ECO:0000256" key="3">
    <source>
        <dbReference type="ARBA" id="ARBA00004370"/>
    </source>
</evidence>
<comment type="function">
    <text evidence="2">Long-chain fatty alcohol oxidase involved in the omega-oxidation pathway of lipid degradation.</text>
</comment>
<comment type="catalytic activity">
    <reaction evidence="1 12">
        <text>a long-chain primary fatty alcohol + O2 = a long-chain fatty aldehyde + H2O2</text>
        <dbReference type="Rhea" id="RHEA:22756"/>
        <dbReference type="ChEBI" id="CHEBI:15379"/>
        <dbReference type="ChEBI" id="CHEBI:16240"/>
        <dbReference type="ChEBI" id="CHEBI:17176"/>
        <dbReference type="ChEBI" id="CHEBI:77396"/>
        <dbReference type="EC" id="1.1.3.20"/>
    </reaction>
</comment>
<comment type="subcellular location">
    <subcellularLocation>
        <location evidence="3">Membrane</location>
    </subcellularLocation>
</comment>
<sequence>MATETETELDLSHIDIPLPDPPSTSFFNEAQWKTWYALADTVIPSVVPSPEVGKSRSDLGISSALLDSYYDALQTKMTSPPSRAAFDAYFSERPSDNKAFRDQTARSFALLPKDMRDQLGSILNLLSTRVGSLPISGYFTPFYDLPVETREKVIQSWQDSYFATFRNLAKSITSLVKNTWVSTSPLFLELSGWKDVPDDYKPGKIPDYTFKQFKAGNEPQVIDTDVVIVGSGCGGGVCAEVLAKAGHRVTVVDKGYYFPPSHLPMKSDIAGLHLFDGGGIISSDDGSLSVLAGSTWGGGGSVNWGVSLQTPDYVRKEWAKKRGLTMFTSPEFQESLDRVCEFMGVSDSSVRQSHRGQVLLDGAEKLGWKAKVTPHNSGNKDHHCGHCHLGCGSAGKQGPAVSWLPAAARHGAEFVEGFQVGKVLFDDFASGKKAAGIIGKWISRDANGGLNGELDQRIVRDVIIKAKRVIVSGGSLWSPVILKNSGLANPQIGRNLYMHPVNVIAAYWKENVNPWEGCAITSVCTAFEDLDNDGNGTKLEPLCMVPTIVFPLLQWRSGIDFKMAALRYRNMNVFFSMPRDRDTGYIYPDPVSGRPRIVYTPSAFDRANGFEGFIALAKICYVTGAQEIRPSLTGIEPFVRAASEDKTAADDARFEEWLKRLRAAGNPSTDNWGCAHQMGSCRMSKAAEDGVVDPKGKVWGVEGLYVADASVFPSASGVNPMVTNMAISNLIAKGISSDLDALKSYDIVK</sequence>
<comment type="similarity">
    <text evidence="4 12">Belongs to the GMC oxidoreductase family.</text>
</comment>
<dbReference type="Pfam" id="PF00890">
    <property type="entry name" value="FAD_binding_2"/>
    <property type="match status" value="1"/>
</dbReference>
<evidence type="ECO:0000259" key="15">
    <source>
        <dbReference type="Pfam" id="PF05199"/>
    </source>
</evidence>
<evidence type="ECO:0000256" key="7">
    <source>
        <dbReference type="ARBA" id="ARBA00022692"/>
    </source>
</evidence>
<keyword evidence="6" id="KW-0285">Flavoprotein</keyword>
<keyword evidence="8" id="KW-0274">FAD</keyword>
<dbReference type="Proteomes" id="UP001408356">
    <property type="component" value="Unassembled WGS sequence"/>
</dbReference>
<dbReference type="InterPro" id="IPR000172">
    <property type="entry name" value="GMC_OxRdtase_N"/>
</dbReference>
<accession>A0ABR2VEH1</accession>
<feature type="domain" description="Glucose-methanol-choline oxidoreductase C-terminal" evidence="15">
    <location>
        <begin position="596"/>
        <end position="727"/>
    </location>
</feature>
<evidence type="ECO:0000256" key="8">
    <source>
        <dbReference type="ARBA" id="ARBA00022827"/>
    </source>
</evidence>
<evidence type="ECO:0000256" key="5">
    <source>
        <dbReference type="ARBA" id="ARBA00013125"/>
    </source>
</evidence>
<comment type="caution">
    <text evidence="16">The sequence shown here is derived from an EMBL/GenBank/DDBJ whole genome shotgun (WGS) entry which is preliminary data.</text>
</comment>
<gene>
    <name evidence="16" type="ORF">SUNI508_13118</name>
</gene>
<keyword evidence="9" id="KW-1133">Transmembrane helix</keyword>
<dbReference type="InterPro" id="IPR003953">
    <property type="entry name" value="FAD-dep_OxRdtase_2_FAD-bd"/>
</dbReference>
<dbReference type="PANTHER" id="PTHR46056">
    <property type="entry name" value="LONG-CHAIN-ALCOHOL OXIDASE"/>
    <property type="match status" value="1"/>
</dbReference>
<protein>
    <recommendedName>
        <fullName evidence="5 12">Long-chain-alcohol oxidase</fullName>
        <ecNumber evidence="5 12">1.1.3.20</ecNumber>
    </recommendedName>
</protein>
<dbReference type="Pfam" id="PF00732">
    <property type="entry name" value="GMC_oxred_N"/>
    <property type="match status" value="1"/>
</dbReference>
<dbReference type="InterPro" id="IPR007867">
    <property type="entry name" value="GMC_OxRtase_C"/>
</dbReference>
<organism evidence="16 17">
    <name type="scientific">Seiridium unicorne</name>
    <dbReference type="NCBI Taxonomy" id="138068"/>
    <lineage>
        <taxon>Eukaryota</taxon>
        <taxon>Fungi</taxon>
        <taxon>Dikarya</taxon>
        <taxon>Ascomycota</taxon>
        <taxon>Pezizomycotina</taxon>
        <taxon>Sordariomycetes</taxon>
        <taxon>Xylariomycetidae</taxon>
        <taxon>Amphisphaeriales</taxon>
        <taxon>Sporocadaceae</taxon>
        <taxon>Seiridium</taxon>
    </lineage>
</organism>
<dbReference type="Gene3D" id="3.50.50.60">
    <property type="entry name" value="FAD/NAD(P)-binding domain"/>
    <property type="match status" value="2"/>
</dbReference>
<keyword evidence="10 12" id="KW-0560">Oxidoreductase</keyword>
<evidence type="ECO:0000259" key="14">
    <source>
        <dbReference type="Pfam" id="PF00890"/>
    </source>
</evidence>
<evidence type="ECO:0000256" key="9">
    <source>
        <dbReference type="ARBA" id="ARBA00022989"/>
    </source>
</evidence>